<proteinExistence type="predicted"/>
<dbReference type="PANTHER" id="PTHR32332">
    <property type="entry name" value="2-NITROPROPANE DIOXYGENASE"/>
    <property type="match status" value="1"/>
</dbReference>
<evidence type="ECO:0000313" key="4">
    <source>
        <dbReference type="EMBL" id="PIR71497.1"/>
    </source>
</evidence>
<keyword evidence="3" id="KW-0560">Oxidoreductase</keyword>
<sequence length="314" mass="33883">MLQDNKVCQLLNIKYPIIQGGMAGISESKLVSAVSNAGGLGTIGSGLMSASWLEKEIEKTKELTKNPFAVNLFMQNSKIEELVRLIIKEQVPIVFTGGGNPLPLFPYFQAAGIKIIPVVPSPRLAKKMEDNGAEAVVVEGLESGGHIGEHTTFCLISQAKKMLNPIRNEISNGARNIPLIAAGGIYDGKTAKAAFLLGAEGIQMGTRFLASKECQVHENYKKKILEATADDITVVCRFTGHPLRVIKNQFSEEMKKLEEKGVFPEEIKAERIAGTNPVSGNVENIPLLAGLSAAGISEIKSCQEIIDEIVKEIT</sequence>
<evidence type="ECO:0000256" key="2">
    <source>
        <dbReference type="ARBA" id="ARBA00022643"/>
    </source>
</evidence>
<dbReference type="InterPro" id="IPR013785">
    <property type="entry name" value="Aldolase_TIM"/>
</dbReference>
<dbReference type="EMBL" id="PFCK01000066">
    <property type="protein sequence ID" value="PIR71497.1"/>
    <property type="molecule type" value="Genomic_DNA"/>
</dbReference>
<evidence type="ECO:0000313" key="5">
    <source>
        <dbReference type="Proteomes" id="UP000228909"/>
    </source>
</evidence>
<reference evidence="5" key="1">
    <citation type="submission" date="2017-09" db="EMBL/GenBank/DDBJ databases">
        <title>Depth-based differentiation of microbial function through sediment-hosted aquifers and enrichment of novel symbionts in the deep terrestrial subsurface.</title>
        <authorList>
            <person name="Probst A.J."/>
            <person name="Ladd B."/>
            <person name="Jarett J.K."/>
            <person name="Geller-Mcgrath D.E."/>
            <person name="Sieber C.M.K."/>
            <person name="Emerson J.B."/>
            <person name="Anantharaman K."/>
            <person name="Thomas B.C."/>
            <person name="Malmstrom R."/>
            <person name="Stieglmeier M."/>
            <person name="Klingl A."/>
            <person name="Woyke T."/>
            <person name="Ryan C.M."/>
            <person name="Banfield J.F."/>
        </authorList>
    </citation>
    <scope>NUCLEOTIDE SEQUENCE [LARGE SCALE GENOMIC DNA]</scope>
</reference>
<dbReference type="Gene3D" id="3.20.20.70">
    <property type="entry name" value="Aldolase class I"/>
    <property type="match status" value="1"/>
</dbReference>
<dbReference type="CDD" id="cd04730">
    <property type="entry name" value="NPD_like"/>
    <property type="match status" value="1"/>
</dbReference>
<comment type="caution">
    <text evidence="4">The sequence shown here is derived from an EMBL/GenBank/DDBJ whole genome shotgun (WGS) entry which is preliminary data.</text>
</comment>
<protein>
    <submittedName>
        <fullName evidence="4">Enoyl-[acyl-carrier-protein] reductase FabK</fullName>
    </submittedName>
</protein>
<dbReference type="GO" id="GO:0018580">
    <property type="term" value="F:nitronate monooxygenase activity"/>
    <property type="evidence" value="ECO:0007669"/>
    <property type="project" value="InterPro"/>
</dbReference>
<evidence type="ECO:0000256" key="1">
    <source>
        <dbReference type="ARBA" id="ARBA00022630"/>
    </source>
</evidence>
<dbReference type="InterPro" id="IPR004136">
    <property type="entry name" value="NMO"/>
</dbReference>
<keyword evidence="2" id="KW-0288">FMN</keyword>
<dbReference type="Pfam" id="PF03060">
    <property type="entry name" value="NMO"/>
    <property type="match status" value="2"/>
</dbReference>
<dbReference type="PANTHER" id="PTHR32332:SF20">
    <property type="entry name" value="2-NITROPROPANE DIOXYGENASE-LIKE PROTEIN"/>
    <property type="match status" value="1"/>
</dbReference>
<dbReference type="SUPFAM" id="SSF51412">
    <property type="entry name" value="Inosine monophosphate dehydrogenase (IMPDH)"/>
    <property type="match status" value="1"/>
</dbReference>
<gene>
    <name evidence="4" type="ORF">COU43_02380</name>
</gene>
<keyword evidence="1" id="KW-0285">Flavoprotein</keyword>
<dbReference type="Proteomes" id="UP000228909">
    <property type="component" value="Unassembled WGS sequence"/>
</dbReference>
<accession>A0A2H0TJ00</accession>
<organism evidence="4 5">
    <name type="scientific">Candidatus Nealsonbacteria bacterium CG10_big_fil_rev_8_21_14_0_10_37_25</name>
    <dbReference type="NCBI Taxonomy" id="1974711"/>
    <lineage>
        <taxon>Bacteria</taxon>
        <taxon>Candidatus Nealsoniibacteriota</taxon>
    </lineage>
</organism>
<dbReference type="AlphaFoldDB" id="A0A2H0TJ00"/>
<name>A0A2H0TJ00_9BACT</name>
<evidence type="ECO:0000256" key="3">
    <source>
        <dbReference type="ARBA" id="ARBA00023002"/>
    </source>
</evidence>